<reference evidence="14" key="1">
    <citation type="submission" date="2023-08" db="EMBL/GenBank/DDBJ databases">
        <authorList>
            <person name="Alioto T."/>
            <person name="Alioto T."/>
            <person name="Gomez Garrido J."/>
        </authorList>
    </citation>
    <scope>NUCLEOTIDE SEQUENCE</scope>
</reference>
<dbReference type="Pfam" id="PF00096">
    <property type="entry name" value="zf-C2H2"/>
    <property type="match status" value="3"/>
</dbReference>
<dbReference type="InterPro" id="IPR036236">
    <property type="entry name" value="Znf_C2H2_sf"/>
</dbReference>
<feature type="domain" description="C2H2-type" evidence="13">
    <location>
        <begin position="361"/>
        <end position="388"/>
    </location>
</feature>
<evidence type="ECO:0000256" key="2">
    <source>
        <dbReference type="ARBA" id="ARBA00004123"/>
    </source>
</evidence>
<dbReference type="FunFam" id="3.30.160.60:FF:000100">
    <property type="entry name" value="Zinc finger 45-like"/>
    <property type="match status" value="1"/>
</dbReference>
<keyword evidence="15" id="KW-1185">Reference proteome</keyword>
<keyword evidence="9" id="KW-0238">DNA-binding</keyword>
<dbReference type="GO" id="GO:0008270">
    <property type="term" value="F:zinc ion binding"/>
    <property type="evidence" value="ECO:0007669"/>
    <property type="project" value="UniProtKB-KW"/>
</dbReference>
<evidence type="ECO:0000256" key="8">
    <source>
        <dbReference type="ARBA" id="ARBA00023015"/>
    </source>
</evidence>
<name>A0AAV1FCJ6_XYRNO</name>
<sequence length="417" mass="45463">MATDIPPGSLDLESQLLSIMDVLVKTAVTEISQLFSASSASLRLHLSQSLKENESLRMRMKVMRSELFSLKLQTRTNRPASRFNPTRVNLTKPRIKPPVVTKTAAAQKTVGEAVAISLPSESKTPTAAPQVECADVESPDVILIKDEEDIGECVPVKGRNDFRLGAQGVATGNLQPPGSSCLTESEMGLRIVSVHGRGEGPLQEEDSLFNISQLQAFSSLSPDHNNPHNSLMDFTSGVSDRAQIRGVQENSVGVERSNTTQISSSGSNSALQALVGPDRHVGQLGFVSQFPQQPNLFPQTLNKSLDCSFCGEHFLNREDLIVHRASHTGELPVSCSYCGKSFYNKATLNIHMRIHTGEKPFACTQCGKRFTQNGSLKIHLRTHSGEKPYTCNQCTASFNNPSNLRRHMITHSTNGAL</sequence>
<comment type="similarity">
    <text evidence="3">Belongs to the krueppel C2H2-type zinc-finger protein family.</text>
</comment>
<evidence type="ECO:0000256" key="7">
    <source>
        <dbReference type="ARBA" id="ARBA00022833"/>
    </source>
</evidence>
<proteinExistence type="inferred from homology"/>
<comment type="function">
    <text evidence="1">May be involved in transcriptional regulation.</text>
</comment>
<evidence type="ECO:0000313" key="14">
    <source>
        <dbReference type="EMBL" id="CAJ1058635.1"/>
    </source>
</evidence>
<evidence type="ECO:0000313" key="15">
    <source>
        <dbReference type="Proteomes" id="UP001178508"/>
    </source>
</evidence>
<dbReference type="PANTHER" id="PTHR16515">
    <property type="entry name" value="PR DOMAIN ZINC FINGER PROTEIN"/>
    <property type="match status" value="1"/>
</dbReference>
<evidence type="ECO:0000256" key="1">
    <source>
        <dbReference type="ARBA" id="ARBA00003767"/>
    </source>
</evidence>
<dbReference type="PANTHER" id="PTHR16515:SF49">
    <property type="entry name" value="GASTRULA ZINC FINGER PROTEIN XLCGF49.1-LIKE-RELATED"/>
    <property type="match status" value="1"/>
</dbReference>
<dbReference type="SUPFAM" id="SSF57667">
    <property type="entry name" value="beta-beta-alpha zinc fingers"/>
    <property type="match status" value="2"/>
</dbReference>
<comment type="subcellular location">
    <subcellularLocation>
        <location evidence="2">Nucleus</location>
    </subcellularLocation>
</comment>
<evidence type="ECO:0000256" key="12">
    <source>
        <dbReference type="PROSITE-ProRule" id="PRU00042"/>
    </source>
</evidence>
<feature type="domain" description="C2H2-type" evidence="13">
    <location>
        <begin position="305"/>
        <end position="332"/>
    </location>
</feature>
<dbReference type="GO" id="GO:0010468">
    <property type="term" value="P:regulation of gene expression"/>
    <property type="evidence" value="ECO:0007669"/>
    <property type="project" value="TreeGrafter"/>
</dbReference>
<protein>
    <submittedName>
        <fullName evidence="14">Zinc finger and BTB domain-containing protein 17-like</fullName>
    </submittedName>
</protein>
<dbReference type="GO" id="GO:0005634">
    <property type="term" value="C:nucleus"/>
    <property type="evidence" value="ECO:0007669"/>
    <property type="project" value="UniProtKB-SubCell"/>
</dbReference>
<dbReference type="GO" id="GO:0003677">
    <property type="term" value="F:DNA binding"/>
    <property type="evidence" value="ECO:0007669"/>
    <property type="project" value="UniProtKB-KW"/>
</dbReference>
<evidence type="ECO:0000256" key="4">
    <source>
        <dbReference type="ARBA" id="ARBA00022723"/>
    </source>
</evidence>
<dbReference type="FunFam" id="3.30.160.60:FF:001480">
    <property type="entry name" value="Si:cabz01071911.3"/>
    <property type="match status" value="1"/>
</dbReference>
<evidence type="ECO:0000256" key="5">
    <source>
        <dbReference type="ARBA" id="ARBA00022737"/>
    </source>
</evidence>
<dbReference type="FunFam" id="3.30.160.60:FF:002274">
    <property type="entry name" value="Zinc finger protein 432"/>
    <property type="match status" value="1"/>
</dbReference>
<keyword evidence="4" id="KW-0479">Metal-binding</keyword>
<keyword evidence="6 12" id="KW-0863">Zinc-finger</keyword>
<dbReference type="InterPro" id="IPR013087">
    <property type="entry name" value="Znf_C2H2_type"/>
</dbReference>
<dbReference type="Proteomes" id="UP001178508">
    <property type="component" value="Chromosome 6"/>
</dbReference>
<dbReference type="PROSITE" id="PS00028">
    <property type="entry name" value="ZINC_FINGER_C2H2_1"/>
    <property type="match status" value="4"/>
</dbReference>
<evidence type="ECO:0000256" key="10">
    <source>
        <dbReference type="ARBA" id="ARBA00023163"/>
    </source>
</evidence>
<dbReference type="PROSITE" id="PS50157">
    <property type="entry name" value="ZINC_FINGER_C2H2_2"/>
    <property type="match status" value="4"/>
</dbReference>
<evidence type="ECO:0000256" key="6">
    <source>
        <dbReference type="ARBA" id="ARBA00022771"/>
    </source>
</evidence>
<dbReference type="EMBL" id="OY660869">
    <property type="protein sequence ID" value="CAJ1058635.1"/>
    <property type="molecule type" value="Genomic_DNA"/>
</dbReference>
<evidence type="ECO:0000259" key="13">
    <source>
        <dbReference type="PROSITE" id="PS50157"/>
    </source>
</evidence>
<evidence type="ECO:0000256" key="11">
    <source>
        <dbReference type="ARBA" id="ARBA00023242"/>
    </source>
</evidence>
<evidence type="ECO:0000256" key="3">
    <source>
        <dbReference type="ARBA" id="ARBA00006991"/>
    </source>
</evidence>
<dbReference type="SMART" id="SM00355">
    <property type="entry name" value="ZnF_C2H2"/>
    <property type="match status" value="4"/>
</dbReference>
<keyword evidence="8" id="KW-0805">Transcription regulation</keyword>
<organism evidence="14 15">
    <name type="scientific">Xyrichtys novacula</name>
    <name type="common">Pearly razorfish</name>
    <name type="synonym">Hemipteronotus novacula</name>
    <dbReference type="NCBI Taxonomy" id="13765"/>
    <lineage>
        <taxon>Eukaryota</taxon>
        <taxon>Metazoa</taxon>
        <taxon>Chordata</taxon>
        <taxon>Craniata</taxon>
        <taxon>Vertebrata</taxon>
        <taxon>Euteleostomi</taxon>
        <taxon>Actinopterygii</taxon>
        <taxon>Neopterygii</taxon>
        <taxon>Teleostei</taxon>
        <taxon>Neoteleostei</taxon>
        <taxon>Acanthomorphata</taxon>
        <taxon>Eupercaria</taxon>
        <taxon>Labriformes</taxon>
        <taxon>Labridae</taxon>
        <taxon>Xyrichtys</taxon>
    </lineage>
</organism>
<feature type="domain" description="C2H2-type" evidence="13">
    <location>
        <begin position="389"/>
        <end position="416"/>
    </location>
</feature>
<feature type="domain" description="C2H2-type" evidence="13">
    <location>
        <begin position="333"/>
        <end position="360"/>
    </location>
</feature>
<keyword evidence="5" id="KW-0677">Repeat</keyword>
<keyword evidence="7" id="KW-0862">Zinc</keyword>
<keyword evidence="10" id="KW-0804">Transcription</keyword>
<evidence type="ECO:0000256" key="9">
    <source>
        <dbReference type="ARBA" id="ARBA00023125"/>
    </source>
</evidence>
<gene>
    <name evidence="14" type="ORF">XNOV1_A009062</name>
</gene>
<dbReference type="AlphaFoldDB" id="A0AAV1FCJ6"/>
<keyword evidence="11" id="KW-0539">Nucleus</keyword>
<dbReference type="InterPro" id="IPR050331">
    <property type="entry name" value="Zinc_finger"/>
</dbReference>
<accession>A0AAV1FCJ6</accession>
<dbReference type="Gene3D" id="3.30.160.60">
    <property type="entry name" value="Classic Zinc Finger"/>
    <property type="match status" value="4"/>
</dbReference>